<feature type="transmembrane region" description="Helical" evidence="7">
    <location>
        <begin position="230"/>
        <end position="251"/>
    </location>
</feature>
<feature type="transmembrane region" description="Helical" evidence="7">
    <location>
        <begin position="564"/>
        <end position="582"/>
    </location>
</feature>
<evidence type="ECO:0000256" key="2">
    <source>
        <dbReference type="ARBA" id="ARBA00010157"/>
    </source>
</evidence>
<protein>
    <submittedName>
        <fullName evidence="9">MMPL family transporter</fullName>
    </submittedName>
</protein>
<keyword evidence="3" id="KW-1003">Cell membrane</keyword>
<feature type="transmembrane region" description="Helical" evidence="7">
    <location>
        <begin position="279"/>
        <end position="298"/>
    </location>
</feature>
<dbReference type="RefSeq" id="WP_313766126.1">
    <property type="nucleotide sequence ID" value="NZ_BAAAVH010000048.1"/>
</dbReference>
<proteinExistence type="inferred from homology"/>
<evidence type="ECO:0000313" key="9">
    <source>
        <dbReference type="EMBL" id="MFC5889361.1"/>
    </source>
</evidence>
<dbReference type="Proteomes" id="UP001596067">
    <property type="component" value="Unassembled WGS sequence"/>
</dbReference>
<dbReference type="Pfam" id="PF03176">
    <property type="entry name" value="MMPL"/>
    <property type="match status" value="2"/>
</dbReference>
<feature type="transmembrane region" description="Helical" evidence="7">
    <location>
        <begin position="367"/>
        <end position="385"/>
    </location>
</feature>
<feature type="transmembrane region" description="Helical" evidence="7">
    <location>
        <begin position="691"/>
        <end position="711"/>
    </location>
</feature>
<evidence type="ECO:0000256" key="4">
    <source>
        <dbReference type="ARBA" id="ARBA00022692"/>
    </source>
</evidence>
<evidence type="ECO:0000259" key="8">
    <source>
        <dbReference type="PROSITE" id="PS50156"/>
    </source>
</evidence>
<keyword evidence="5 7" id="KW-1133">Transmembrane helix</keyword>
<dbReference type="InterPro" id="IPR004869">
    <property type="entry name" value="MMPL_dom"/>
</dbReference>
<name>A0ABW1F572_9ACTN</name>
<dbReference type="InterPro" id="IPR050545">
    <property type="entry name" value="Mycobact_MmpL"/>
</dbReference>
<feature type="transmembrane region" description="Helical" evidence="7">
    <location>
        <begin position="304"/>
        <end position="329"/>
    </location>
</feature>
<comment type="caution">
    <text evidence="9">The sequence shown here is derived from an EMBL/GenBank/DDBJ whole genome shotgun (WGS) entry which is preliminary data.</text>
</comment>
<evidence type="ECO:0000256" key="3">
    <source>
        <dbReference type="ARBA" id="ARBA00022475"/>
    </source>
</evidence>
<dbReference type="InterPro" id="IPR000731">
    <property type="entry name" value="SSD"/>
</dbReference>
<gene>
    <name evidence="9" type="ORF">ACFP0N_30760</name>
</gene>
<feature type="transmembrane region" description="Helical" evidence="7">
    <location>
        <begin position="537"/>
        <end position="559"/>
    </location>
</feature>
<evidence type="ECO:0000256" key="7">
    <source>
        <dbReference type="SAM" id="Phobius"/>
    </source>
</evidence>
<dbReference type="PANTHER" id="PTHR33406">
    <property type="entry name" value="MEMBRANE PROTEIN MJ1562-RELATED"/>
    <property type="match status" value="1"/>
</dbReference>
<comment type="subcellular location">
    <subcellularLocation>
        <location evidence="1">Cell membrane</location>
        <topology evidence="1">Multi-pass membrane protein</topology>
    </subcellularLocation>
</comment>
<dbReference type="SUPFAM" id="SSF82866">
    <property type="entry name" value="Multidrug efflux transporter AcrB transmembrane domain"/>
    <property type="match status" value="2"/>
</dbReference>
<comment type="similarity">
    <text evidence="2">Belongs to the resistance-nodulation-cell division (RND) (TC 2.A.6) family. MmpL subfamily.</text>
</comment>
<keyword evidence="10" id="KW-1185">Reference proteome</keyword>
<sequence length="742" mass="78919">MLNRIADLAINRPKRVLLITLIAALAFAALGVGLTSRVTLGGYGSPGTESSRAAEALEDRFDQGPPNLVILVQDERGVDAPDVAAAGAELTRKVAAEQGVSDVVSYWTTQSSAMRGKDHKQALVLGRIVGDFDTVQERAKVLKKTYSGTVDGLDVKLGGSGLMWVENLETAADDSLKAEAFFIPVVLVLLVLIFGSLRAALLPLAIAITTTFVVMGLLFAITFLMEIADMVTMVTTFLGLGLAIDYSLLFITRYREELAAGAPVPDAIRTTMRTVGRTVVFSATTLAVALGSMLVLPFTVFHSLAVGSVLTGLTAAATTLLIVPALLVWMGPDRIAGRRARKNATAARVDSEGFWHRLAMFVMRRPVPLLLAVLAFMMFLASPAMDMKARLPDEQILPPTAQSAQVATTVRDKFDNREQDTLTVVATDIGSPASRTADIDRYAKQLSQNSAVARVDALTGGYSKGQKVLEADPASARFANESDTYLSLVLSVDPYGDDGAALVRTVRDAAAPFAVLVGGAPADSVDTFDVLGDRLPIAIAILAIGSLVLLFLLTGSVLLPLKAILLSALSLSATFGALVYILQEGHLKWLVGDFVVTGALTWLVPIVVVAIAFALSLDYAVFILSRITEEYRRTGRNDEAVAFGLERTGRVVTYAALLLAMAFAGLTFSSVSYVKGLGIGLPLAVLLDATLVRGVLVPAFMRLLGTANWWAPGPLKRFHDRFGISESDPDEEKTPATAGAHS</sequence>
<evidence type="ECO:0000256" key="6">
    <source>
        <dbReference type="ARBA" id="ARBA00023136"/>
    </source>
</evidence>
<organism evidence="9 10">
    <name type="scientific">Kitasatospora aburaviensis</name>
    <dbReference type="NCBI Taxonomy" id="67265"/>
    <lineage>
        <taxon>Bacteria</taxon>
        <taxon>Bacillati</taxon>
        <taxon>Actinomycetota</taxon>
        <taxon>Actinomycetes</taxon>
        <taxon>Kitasatosporales</taxon>
        <taxon>Streptomycetaceae</taxon>
        <taxon>Kitasatospora</taxon>
    </lineage>
</organism>
<dbReference type="Gene3D" id="1.20.1640.10">
    <property type="entry name" value="Multidrug efflux transporter AcrB transmembrane domain"/>
    <property type="match status" value="2"/>
</dbReference>
<dbReference type="PANTHER" id="PTHR33406:SF11">
    <property type="entry name" value="MEMBRANE PROTEIN SCO6666-RELATED"/>
    <property type="match status" value="1"/>
</dbReference>
<feature type="transmembrane region" description="Helical" evidence="7">
    <location>
        <begin position="651"/>
        <end position="671"/>
    </location>
</feature>
<feature type="transmembrane region" description="Helical" evidence="7">
    <location>
        <begin position="204"/>
        <end position="224"/>
    </location>
</feature>
<feature type="domain" description="SSD" evidence="8">
    <location>
        <begin position="200"/>
        <end position="329"/>
    </location>
</feature>
<evidence type="ECO:0000313" key="10">
    <source>
        <dbReference type="Proteomes" id="UP001596067"/>
    </source>
</evidence>
<evidence type="ECO:0000256" key="1">
    <source>
        <dbReference type="ARBA" id="ARBA00004651"/>
    </source>
</evidence>
<dbReference type="EMBL" id="JBHSOD010000055">
    <property type="protein sequence ID" value="MFC5889361.1"/>
    <property type="molecule type" value="Genomic_DNA"/>
</dbReference>
<reference evidence="10" key="1">
    <citation type="journal article" date="2019" name="Int. J. Syst. Evol. Microbiol.">
        <title>The Global Catalogue of Microorganisms (GCM) 10K type strain sequencing project: providing services to taxonomists for standard genome sequencing and annotation.</title>
        <authorList>
            <consortium name="The Broad Institute Genomics Platform"/>
            <consortium name="The Broad Institute Genome Sequencing Center for Infectious Disease"/>
            <person name="Wu L."/>
            <person name="Ma J."/>
        </authorList>
    </citation>
    <scope>NUCLEOTIDE SEQUENCE [LARGE SCALE GENOMIC DNA]</scope>
    <source>
        <strain evidence="10">CGMCC 4.1469</strain>
    </source>
</reference>
<evidence type="ECO:0000256" key="5">
    <source>
        <dbReference type="ARBA" id="ARBA00022989"/>
    </source>
</evidence>
<keyword evidence="4 7" id="KW-0812">Transmembrane</keyword>
<feature type="transmembrane region" description="Helical" evidence="7">
    <location>
        <begin position="602"/>
        <end position="624"/>
    </location>
</feature>
<dbReference type="PROSITE" id="PS50156">
    <property type="entry name" value="SSD"/>
    <property type="match status" value="1"/>
</dbReference>
<keyword evidence="6 7" id="KW-0472">Membrane</keyword>
<accession>A0ABW1F572</accession>
<feature type="transmembrane region" description="Helical" evidence="7">
    <location>
        <begin position="180"/>
        <end position="197"/>
    </location>
</feature>